<keyword evidence="3" id="KW-1185">Reference proteome</keyword>
<protein>
    <submittedName>
        <fullName evidence="2">Uncharacterized protein</fullName>
    </submittedName>
</protein>
<evidence type="ECO:0000256" key="1">
    <source>
        <dbReference type="SAM" id="Phobius"/>
    </source>
</evidence>
<reference evidence="2 3" key="1">
    <citation type="submission" date="2018-10" db="EMBL/GenBank/DDBJ databases">
        <title>Robbsia sp. DHC34, isolated from soil.</title>
        <authorList>
            <person name="Gao Z.-H."/>
            <person name="Qiu L.-H."/>
        </authorList>
    </citation>
    <scope>NUCLEOTIDE SEQUENCE [LARGE SCALE GENOMIC DNA]</scope>
    <source>
        <strain evidence="2 3">DHC34</strain>
    </source>
</reference>
<comment type="caution">
    <text evidence="2">The sequence shown here is derived from an EMBL/GenBank/DDBJ whole genome shotgun (WGS) entry which is preliminary data.</text>
</comment>
<organism evidence="2 3">
    <name type="scientific">Pararobbsia silviterrae</name>
    <dbReference type="NCBI Taxonomy" id="1792498"/>
    <lineage>
        <taxon>Bacteria</taxon>
        <taxon>Pseudomonadati</taxon>
        <taxon>Pseudomonadota</taxon>
        <taxon>Betaproteobacteria</taxon>
        <taxon>Burkholderiales</taxon>
        <taxon>Burkholderiaceae</taxon>
        <taxon>Pararobbsia</taxon>
    </lineage>
</organism>
<dbReference type="AlphaFoldDB" id="A0A494XZI2"/>
<name>A0A494XZI2_9BURK</name>
<keyword evidence="1" id="KW-0472">Membrane</keyword>
<evidence type="ECO:0000313" key="3">
    <source>
        <dbReference type="Proteomes" id="UP000270342"/>
    </source>
</evidence>
<keyword evidence="1" id="KW-1133">Transmembrane helix</keyword>
<feature type="transmembrane region" description="Helical" evidence="1">
    <location>
        <begin position="20"/>
        <end position="45"/>
    </location>
</feature>
<dbReference type="EMBL" id="RBZU01000004">
    <property type="protein sequence ID" value="RKP55927.1"/>
    <property type="molecule type" value="Genomic_DNA"/>
</dbReference>
<proteinExistence type="predicted"/>
<sequence>MGADMKALIERSLYQPAIVLPILMLVRLMTALDFSITQIVLVLAFRGSRYLFMLALDHARRGAPASPRTPGQTGRTCHC</sequence>
<gene>
    <name evidence="2" type="ORF">D7S86_12065</name>
</gene>
<keyword evidence="1" id="KW-0812">Transmembrane</keyword>
<evidence type="ECO:0000313" key="2">
    <source>
        <dbReference type="EMBL" id="RKP55927.1"/>
    </source>
</evidence>
<accession>A0A494XZI2</accession>
<dbReference type="Proteomes" id="UP000270342">
    <property type="component" value="Unassembled WGS sequence"/>
</dbReference>